<dbReference type="RefSeq" id="WP_019102498.1">
    <property type="nucleotide sequence ID" value="NZ_CP031968.1"/>
</dbReference>
<dbReference type="Proteomes" id="UP000259465">
    <property type="component" value="Chromosome"/>
</dbReference>
<name>A0AAD0W879_9NEIS</name>
<evidence type="ECO:0000313" key="1">
    <source>
        <dbReference type="EMBL" id="AXT46959.1"/>
    </source>
</evidence>
<keyword evidence="2" id="KW-1185">Reference proteome</keyword>
<sequence length="71" mass="7539">MPLPILAPQAVAAQAQAAGLSLDPERLEAVAAALAFIRAEIAKLDQPCLADARFAQPFDPDWRSAPCKLIN</sequence>
<gene>
    <name evidence="1" type="ORF">D1345_12450</name>
</gene>
<dbReference type="AlphaFoldDB" id="A0AAD0W879"/>
<proteinExistence type="predicted"/>
<protein>
    <submittedName>
        <fullName evidence="1">Uncharacterized protein</fullName>
    </submittedName>
</protein>
<accession>A0AAD0W879</accession>
<dbReference type="EMBL" id="CP031968">
    <property type="protein sequence ID" value="AXT46959.1"/>
    <property type="molecule type" value="Genomic_DNA"/>
</dbReference>
<organism evidence="1 2">
    <name type="scientific">Chromobacterium rhizoryzae</name>
    <dbReference type="NCBI Taxonomy" id="1778675"/>
    <lineage>
        <taxon>Bacteria</taxon>
        <taxon>Pseudomonadati</taxon>
        <taxon>Pseudomonadota</taxon>
        <taxon>Betaproteobacteria</taxon>
        <taxon>Neisseriales</taxon>
        <taxon>Chromobacteriaceae</taxon>
        <taxon>Chromobacterium</taxon>
    </lineage>
</organism>
<dbReference type="KEGG" id="crz:D1345_12450"/>
<dbReference type="GeneID" id="58560276"/>
<reference evidence="1 2" key="1">
    <citation type="submission" date="2018-08" db="EMBL/GenBank/DDBJ databases">
        <title>Complete genome sequence of JP2-74.</title>
        <authorList>
            <person name="Wu L."/>
        </authorList>
    </citation>
    <scope>NUCLEOTIDE SEQUENCE [LARGE SCALE GENOMIC DNA]</scope>
    <source>
        <strain evidence="1 2">JP2-74</strain>
    </source>
</reference>
<evidence type="ECO:0000313" key="2">
    <source>
        <dbReference type="Proteomes" id="UP000259465"/>
    </source>
</evidence>